<keyword evidence="2" id="KW-0732">Signal</keyword>
<feature type="signal peptide" evidence="2">
    <location>
        <begin position="1"/>
        <end position="23"/>
    </location>
</feature>
<feature type="chain" id="PRO_5035899554" evidence="2">
    <location>
        <begin position="24"/>
        <end position="215"/>
    </location>
</feature>
<reference evidence="3" key="1">
    <citation type="submission" date="2022-03" db="EMBL/GenBank/DDBJ databases">
        <authorList>
            <person name="Martin C."/>
        </authorList>
    </citation>
    <scope>NUCLEOTIDE SEQUENCE</scope>
</reference>
<protein>
    <submittedName>
        <fullName evidence="3">Uncharacterized protein</fullName>
    </submittedName>
</protein>
<evidence type="ECO:0000313" key="4">
    <source>
        <dbReference type="Proteomes" id="UP000749559"/>
    </source>
</evidence>
<organism evidence="3 4">
    <name type="scientific">Owenia fusiformis</name>
    <name type="common">Polychaete worm</name>
    <dbReference type="NCBI Taxonomy" id="6347"/>
    <lineage>
        <taxon>Eukaryota</taxon>
        <taxon>Metazoa</taxon>
        <taxon>Spiralia</taxon>
        <taxon>Lophotrochozoa</taxon>
        <taxon>Annelida</taxon>
        <taxon>Polychaeta</taxon>
        <taxon>Sedentaria</taxon>
        <taxon>Canalipalpata</taxon>
        <taxon>Sabellida</taxon>
        <taxon>Oweniida</taxon>
        <taxon>Oweniidae</taxon>
        <taxon>Owenia</taxon>
    </lineage>
</organism>
<keyword evidence="4" id="KW-1185">Reference proteome</keyword>
<keyword evidence="1" id="KW-1133">Transmembrane helix</keyword>
<proteinExistence type="predicted"/>
<dbReference type="Proteomes" id="UP000749559">
    <property type="component" value="Unassembled WGS sequence"/>
</dbReference>
<comment type="caution">
    <text evidence="3">The sequence shown here is derived from an EMBL/GenBank/DDBJ whole genome shotgun (WGS) entry which is preliminary data.</text>
</comment>
<gene>
    <name evidence="3" type="ORF">OFUS_LOCUS26098</name>
</gene>
<dbReference type="EMBL" id="CAIIXF020000012">
    <property type="protein sequence ID" value="CAH1802417.1"/>
    <property type="molecule type" value="Genomic_DNA"/>
</dbReference>
<keyword evidence="1" id="KW-0812">Transmembrane</keyword>
<keyword evidence="1" id="KW-0472">Membrane</keyword>
<dbReference type="AlphaFoldDB" id="A0A8S4Q978"/>
<dbReference type="OrthoDB" id="6287408at2759"/>
<evidence type="ECO:0000256" key="2">
    <source>
        <dbReference type="SAM" id="SignalP"/>
    </source>
</evidence>
<evidence type="ECO:0000313" key="3">
    <source>
        <dbReference type="EMBL" id="CAH1802417.1"/>
    </source>
</evidence>
<feature type="transmembrane region" description="Helical" evidence="1">
    <location>
        <begin position="155"/>
        <end position="186"/>
    </location>
</feature>
<accession>A0A8S4Q978</accession>
<name>A0A8S4Q978_OWEFU</name>
<sequence length="215" mass="22885">MEFVVILSFGIVMLAALTNPAKSLRCFQCVDVAGSSDLTSSTGHSDPSCRNAPSSSAECQSGEVCGYSKGSVQGHLFVTAEVNAVVRGCMPLLDRDTSMGCHSNKEASGIISEVLSSLSELGDVKVDGEVCYCDTDLCVPECDGAYIGQFCVKKWMFAVAGVGVLLVIILLCTCCCCCCGCCGSCCKKRQDGYMVQPLIITDRHQSEIREQQQVI</sequence>
<evidence type="ECO:0000256" key="1">
    <source>
        <dbReference type="SAM" id="Phobius"/>
    </source>
</evidence>